<dbReference type="Proteomes" id="UP000886890">
    <property type="component" value="Unassembled WGS sequence"/>
</dbReference>
<keyword evidence="4 7" id="KW-0812">Transmembrane</keyword>
<feature type="transmembrane region" description="Helical" evidence="7">
    <location>
        <begin position="100"/>
        <end position="124"/>
    </location>
</feature>
<dbReference type="InterPro" id="IPR036259">
    <property type="entry name" value="MFS_trans_sf"/>
</dbReference>
<feature type="transmembrane region" description="Helical" evidence="7">
    <location>
        <begin position="71"/>
        <end position="94"/>
    </location>
</feature>
<protein>
    <submittedName>
        <fullName evidence="8">MFS transporter</fullName>
    </submittedName>
</protein>
<evidence type="ECO:0000313" key="8">
    <source>
        <dbReference type="EMBL" id="HIX77369.1"/>
    </source>
</evidence>
<feature type="transmembrane region" description="Helical" evidence="7">
    <location>
        <begin position="174"/>
        <end position="196"/>
    </location>
</feature>
<organism evidence="8 9">
    <name type="scientific">Candidatus Fusicatenibacter merdavium</name>
    <dbReference type="NCBI Taxonomy" id="2838600"/>
    <lineage>
        <taxon>Bacteria</taxon>
        <taxon>Bacillati</taxon>
        <taxon>Bacillota</taxon>
        <taxon>Clostridia</taxon>
        <taxon>Lachnospirales</taxon>
        <taxon>Lachnospiraceae</taxon>
        <taxon>Fusicatenibacter</taxon>
    </lineage>
</organism>
<evidence type="ECO:0000256" key="2">
    <source>
        <dbReference type="ARBA" id="ARBA00008335"/>
    </source>
</evidence>
<keyword evidence="3" id="KW-0813">Transport</keyword>
<dbReference type="AlphaFoldDB" id="A0A9D2BJC1"/>
<dbReference type="SUPFAM" id="SSF103473">
    <property type="entry name" value="MFS general substrate transporter"/>
    <property type="match status" value="1"/>
</dbReference>
<comment type="caution">
    <text evidence="8">The sequence shown here is derived from an EMBL/GenBank/DDBJ whole genome shotgun (WGS) entry which is preliminary data.</text>
</comment>
<evidence type="ECO:0000256" key="1">
    <source>
        <dbReference type="ARBA" id="ARBA00004651"/>
    </source>
</evidence>
<evidence type="ECO:0000313" key="9">
    <source>
        <dbReference type="Proteomes" id="UP000886890"/>
    </source>
</evidence>
<feature type="transmembrane region" description="Helical" evidence="7">
    <location>
        <begin position="12"/>
        <end position="33"/>
    </location>
</feature>
<reference evidence="8" key="1">
    <citation type="journal article" date="2021" name="PeerJ">
        <title>Extensive microbial diversity within the chicken gut microbiome revealed by metagenomics and culture.</title>
        <authorList>
            <person name="Gilroy R."/>
            <person name="Ravi A."/>
            <person name="Getino M."/>
            <person name="Pursley I."/>
            <person name="Horton D.L."/>
            <person name="Alikhan N.F."/>
            <person name="Baker D."/>
            <person name="Gharbi K."/>
            <person name="Hall N."/>
            <person name="Watson M."/>
            <person name="Adriaenssens E.M."/>
            <person name="Foster-Nyarko E."/>
            <person name="Jarju S."/>
            <person name="Secka A."/>
            <person name="Antonio M."/>
            <person name="Oren A."/>
            <person name="Chaudhuri R.R."/>
            <person name="La Ragione R."/>
            <person name="Hildebrand F."/>
            <person name="Pallen M.J."/>
        </authorList>
    </citation>
    <scope>NUCLEOTIDE SEQUENCE</scope>
    <source>
        <strain evidence="8">CHK183-1962</strain>
    </source>
</reference>
<accession>A0A9D2BJC1</accession>
<evidence type="ECO:0000256" key="7">
    <source>
        <dbReference type="SAM" id="Phobius"/>
    </source>
</evidence>
<dbReference type="Pfam" id="PF07690">
    <property type="entry name" value="MFS_1"/>
    <property type="match status" value="1"/>
</dbReference>
<feature type="transmembrane region" description="Helical" evidence="7">
    <location>
        <begin position="304"/>
        <end position="326"/>
    </location>
</feature>
<dbReference type="PANTHER" id="PTHR23514">
    <property type="entry name" value="BYPASS OF STOP CODON PROTEIN 6"/>
    <property type="match status" value="1"/>
</dbReference>
<dbReference type="InterPro" id="IPR051788">
    <property type="entry name" value="MFS_Transporter"/>
</dbReference>
<dbReference type="Gene3D" id="1.20.1250.20">
    <property type="entry name" value="MFS general substrate transporter like domains"/>
    <property type="match status" value="2"/>
</dbReference>
<dbReference type="InterPro" id="IPR011701">
    <property type="entry name" value="MFS"/>
</dbReference>
<comment type="similarity">
    <text evidence="2">Belongs to the major facilitator superfamily.</text>
</comment>
<feature type="transmembrane region" description="Helical" evidence="7">
    <location>
        <begin position="39"/>
        <end position="59"/>
    </location>
</feature>
<feature type="transmembrane region" description="Helical" evidence="7">
    <location>
        <begin position="208"/>
        <end position="231"/>
    </location>
</feature>
<feature type="transmembrane region" description="Helical" evidence="7">
    <location>
        <begin position="338"/>
        <end position="359"/>
    </location>
</feature>
<dbReference type="GO" id="GO:0005886">
    <property type="term" value="C:plasma membrane"/>
    <property type="evidence" value="ECO:0007669"/>
    <property type="project" value="UniProtKB-SubCell"/>
</dbReference>
<feature type="transmembrane region" description="Helical" evidence="7">
    <location>
        <begin position="280"/>
        <end position="298"/>
    </location>
</feature>
<dbReference type="PANTHER" id="PTHR23514:SF3">
    <property type="entry name" value="BYPASS OF STOP CODON PROTEIN 6"/>
    <property type="match status" value="1"/>
</dbReference>
<dbReference type="EMBL" id="DXEK01000122">
    <property type="protein sequence ID" value="HIX77369.1"/>
    <property type="molecule type" value="Genomic_DNA"/>
</dbReference>
<dbReference type="GO" id="GO:0022857">
    <property type="term" value="F:transmembrane transporter activity"/>
    <property type="evidence" value="ECO:0007669"/>
    <property type="project" value="InterPro"/>
</dbReference>
<keyword evidence="6 7" id="KW-0472">Membrane</keyword>
<keyword evidence="5 7" id="KW-1133">Transmembrane helix</keyword>
<name>A0A9D2BJC1_9FIRM</name>
<gene>
    <name evidence="8" type="ORF">H9734_07230</name>
</gene>
<feature type="transmembrane region" description="Helical" evidence="7">
    <location>
        <begin position="251"/>
        <end position="268"/>
    </location>
</feature>
<feature type="transmembrane region" description="Helical" evidence="7">
    <location>
        <begin position="365"/>
        <end position="388"/>
    </location>
</feature>
<evidence type="ECO:0000256" key="4">
    <source>
        <dbReference type="ARBA" id="ARBA00022692"/>
    </source>
</evidence>
<evidence type="ECO:0000256" key="3">
    <source>
        <dbReference type="ARBA" id="ARBA00022448"/>
    </source>
</evidence>
<evidence type="ECO:0000256" key="5">
    <source>
        <dbReference type="ARBA" id="ARBA00022989"/>
    </source>
</evidence>
<feature type="transmembrane region" description="Helical" evidence="7">
    <location>
        <begin position="145"/>
        <end position="168"/>
    </location>
</feature>
<comment type="subcellular location">
    <subcellularLocation>
        <location evidence="1">Cell membrane</location>
        <topology evidence="1">Multi-pass membrane protein</topology>
    </subcellularLocation>
</comment>
<sequence>MSIRSNYNHTLYACYIGYITQAIVNNFVPLLFLTFQNTYGIPLSQITLLITVNFVVQLLTDIAATKFVDRIGYRASALTAHVFAAVGLIGIGVLPELLPSPFAGLLISVAFYAVGGGLIEVIVSPIVEACPTSRKAAAMSLLHSFYCWGSVFVVLLSTVFFAAAGIQYWKIMAFLWAIVPIANTFYFSQVPIAALVEEGEGMRIRQLLGMKLFWIFGLLMLCSGASELAMSQWASAFAESGLKVSKTVGDLTGPCLFAVLMGSSRVFYAKFSEKIRLSKFMAASGILCVCSYLLAVFAPVPVLGLLGCALCGLSVGIMWPGTFSLAAAACPKGGTAMFALFALAGDLGCTTGPSLVGFVSGKFNGALQTGLAAAIVFPFLFLLGLALLKRNKDHTAEL</sequence>
<reference evidence="8" key="2">
    <citation type="submission" date="2021-04" db="EMBL/GenBank/DDBJ databases">
        <authorList>
            <person name="Gilroy R."/>
        </authorList>
    </citation>
    <scope>NUCLEOTIDE SEQUENCE</scope>
    <source>
        <strain evidence="8">CHK183-1962</strain>
    </source>
</reference>
<evidence type="ECO:0000256" key="6">
    <source>
        <dbReference type="ARBA" id="ARBA00023136"/>
    </source>
</evidence>
<proteinExistence type="inferred from homology"/>